<sequence length="86" mass="9556">MASSSKESMMAAKDGRFFRFCAVDLPRLGSKVIESLITPVVHKKDSGEILRSATLETPPAPMNRPMVPLTDRHCCSRTSRTPIPWI</sequence>
<dbReference type="AlphaFoldDB" id="A0A8H7YP76"/>
<dbReference type="VEuPathDB" id="FungiDB:I7I52_04338"/>
<dbReference type="EMBL" id="JAEVHI010000004">
    <property type="protein sequence ID" value="KAG5293129.1"/>
    <property type="molecule type" value="Genomic_DNA"/>
</dbReference>
<evidence type="ECO:0000313" key="3">
    <source>
        <dbReference type="Proteomes" id="UP000670092"/>
    </source>
</evidence>
<evidence type="ECO:0000313" key="2">
    <source>
        <dbReference type="EMBL" id="KAG5293129.1"/>
    </source>
</evidence>
<feature type="region of interest" description="Disordered" evidence="1">
    <location>
        <begin position="56"/>
        <end position="86"/>
    </location>
</feature>
<organism evidence="2 3">
    <name type="scientific">Ajellomyces capsulatus</name>
    <name type="common">Darling's disease fungus</name>
    <name type="synonym">Histoplasma capsulatum</name>
    <dbReference type="NCBI Taxonomy" id="5037"/>
    <lineage>
        <taxon>Eukaryota</taxon>
        <taxon>Fungi</taxon>
        <taxon>Dikarya</taxon>
        <taxon>Ascomycota</taxon>
        <taxon>Pezizomycotina</taxon>
        <taxon>Eurotiomycetes</taxon>
        <taxon>Eurotiomycetidae</taxon>
        <taxon>Onygenales</taxon>
        <taxon>Ajellomycetaceae</taxon>
        <taxon>Histoplasma</taxon>
    </lineage>
</organism>
<dbReference type="Proteomes" id="UP000670092">
    <property type="component" value="Unassembled WGS sequence"/>
</dbReference>
<evidence type="ECO:0000256" key="1">
    <source>
        <dbReference type="SAM" id="MobiDB-lite"/>
    </source>
</evidence>
<accession>A0A8H7YP76</accession>
<feature type="compositionally biased region" description="Polar residues" evidence="1">
    <location>
        <begin position="76"/>
        <end position="86"/>
    </location>
</feature>
<proteinExistence type="predicted"/>
<protein>
    <submittedName>
        <fullName evidence="2">Uncharacterized protein</fullName>
    </submittedName>
</protein>
<name>A0A8H7YP76_AJECA</name>
<comment type="caution">
    <text evidence="2">The sequence shown here is derived from an EMBL/GenBank/DDBJ whole genome shotgun (WGS) entry which is preliminary data.</text>
</comment>
<gene>
    <name evidence="2" type="ORF">I7I52_04338</name>
</gene>
<reference evidence="2 3" key="1">
    <citation type="submission" date="2021-01" db="EMBL/GenBank/DDBJ databases">
        <title>Chromosome-level genome assembly of a human fungal pathogen reveals clustering of transcriptionally co-regulated genes.</title>
        <authorList>
            <person name="Voorhies M."/>
            <person name="Cohen S."/>
            <person name="Shea T.P."/>
            <person name="Petrus S."/>
            <person name="Munoz J.F."/>
            <person name="Poplawski S."/>
            <person name="Goldman W.E."/>
            <person name="Michael T."/>
            <person name="Cuomo C.A."/>
            <person name="Sil A."/>
            <person name="Beyhan S."/>
        </authorList>
    </citation>
    <scope>NUCLEOTIDE SEQUENCE [LARGE SCALE GENOMIC DNA]</scope>
    <source>
        <strain evidence="2 3">G184AR</strain>
    </source>
</reference>